<name>A0ABV0TLQ7_9TELE</name>
<sequence length="110" mass="11831">MIIIINSERPVPDLKAQGCDPLIHRGKPQHETAELGGNKQQAPARSSLHQSLMVPPAGFGPTAGWPHASHSRLALLDPMRSHPDTPGWETDSAIPGNIMCLDFVVLIKAS</sequence>
<organism evidence="2 3">
    <name type="scientific">Ilyodon furcidens</name>
    <name type="common">goldbreast splitfin</name>
    <dbReference type="NCBI Taxonomy" id="33524"/>
    <lineage>
        <taxon>Eukaryota</taxon>
        <taxon>Metazoa</taxon>
        <taxon>Chordata</taxon>
        <taxon>Craniata</taxon>
        <taxon>Vertebrata</taxon>
        <taxon>Euteleostomi</taxon>
        <taxon>Actinopterygii</taxon>
        <taxon>Neopterygii</taxon>
        <taxon>Teleostei</taxon>
        <taxon>Neoteleostei</taxon>
        <taxon>Acanthomorphata</taxon>
        <taxon>Ovalentaria</taxon>
        <taxon>Atherinomorphae</taxon>
        <taxon>Cyprinodontiformes</taxon>
        <taxon>Goodeidae</taxon>
        <taxon>Ilyodon</taxon>
    </lineage>
</organism>
<feature type="region of interest" description="Disordered" evidence="1">
    <location>
        <begin position="15"/>
        <end position="55"/>
    </location>
</feature>
<accession>A0ABV0TLQ7</accession>
<comment type="caution">
    <text evidence="2">The sequence shown here is derived from an EMBL/GenBank/DDBJ whole genome shotgun (WGS) entry which is preliminary data.</text>
</comment>
<evidence type="ECO:0000313" key="3">
    <source>
        <dbReference type="Proteomes" id="UP001482620"/>
    </source>
</evidence>
<protein>
    <submittedName>
        <fullName evidence="2">Uncharacterized protein</fullName>
    </submittedName>
</protein>
<reference evidence="2 3" key="1">
    <citation type="submission" date="2021-06" db="EMBL/GenBank/DDBJ databases">
        <authorList>
            <person name="Palmer J.M."/>
        </authorList>
    </citation>
    <scope>NUCLEOTIDE SEQUENCE [LARGE SCALE GENOMIC DNA]</scope>
    <source>
        <strain evidence="3">if_2019</strain>
        <tissue evidence="2">Muscle</tissue>
    </source>
</reference>
<feature type="compositionally biased region" description="Polar residues" evidence="1">
    <location>
        <begin position="38"/>
        <end position="50"/>
    </location>
</feature>
<dbReference type="EMBL" id="JAHRIQ010038006">
    <property type="protein sequence ID" value="MEQ2233852.1"/>
    <property type="molecule type" value="Genomic_DNA"/>
</dbReference>
<keyword evidence="3" id="KW-1185">Reference proteome</keyword>
<evidence type="ECO:0000313" key="2">
    <source>
        <dbReference type="EMBL" id="MEQ2233852.1"/>
    </source>
</evidence>
<proteinExistence type="predicted"/>
<dbReference type="Proteomes" id="UP001482620">
    <property type="component" value="Unassembled WGS sequence"/>
</dbReference>
<gene>
    <name evidence="2" type="ORF">ILYODFUR_026044</name>
</gene>
<evidence type="ECO:0000256" key="1">
    <source>
        <dbReference type="SAM" id="MobiDB-lite"/>
    </source>
</evidence>